<dbReference type="STRING" id="406817.XNC1_4526"/>
<dbReference type="KEGG" id="xne:XNC1_4526"/>
<sequence length="152" mass="16942">MNIPMQYSLSHNADLIKGQSFTLTVTLNIESDTDINGNTISFKNYKYITPPNNTPLNLSDDKKTAIAYCDIIVHGKIPKNEKIIFDVDTTLSGYQSGHFECTPRTIDENTLILTVDNNFLDLPSGENNPSLTGTTCSNILGETYCTESTYRY</sequence>
<dbReference type="EMBL" id="FN667742">
    <property type="protein sequence ID" value="CBJ92548.1"/>
    <property type="molecule type" value="Genomic_DNA"/>
</dbReference>
<accession>D3VF91</accession>
<keyword evidence="2" id="KW-1185">Reference proteome</keyword>
<dbReference type="AlphaFoldDB" id="D3VF91"/>
<dbReference type="HOGENOM" id="CLU_1721667_0_0_6"/>
<gene>
    <name evidence="1" type="ordered locus">XNC1_4526</name>
</gene>
<organism evidence="1 2">
    <name type="scientific">Xenorhabdus nematophila (strain ATCC 19061 / DSM 3370 / CCUG 14189 / LMG 1036 / NCIMB 9965 / AN6)</name>
    <dbReference type="NCBI Taxonomy" id="406817"/>
    <lineage>
        <taxon>Bacteria</taxon>
        <taxon>Pseudomonadati</taxon>
        <taxon>Pseudomonadota</taxon>
        <taxon>Gammaproteobacteria</taxon>
        <taxon>Enterobacterales</taxon>
        <taxon>Morganellaceae</taxon>
        <taxon>Xenorhabdus</taxon>
    </lineage>
</organism>
<dbReference type="Proteomes" id="UP000008075">
    <property type="component" value="Chromosome"/>
</dbReference>
<protein>
    <submittedName>
        <fullName evidence="1">Uncharacterized protein</fullName>
    </submittedName>
</protein>
<dbReference type="RefSeq" id="WP_041573772.1">
    <property type="nucleotide sequence ID" value="NC_014228.1"/>
</dbReference>
<reference evidence="1 2" key="1">
    <citation type="journal article" date="2011" name="PLoS ONE">
        <title>The entomopathogenic bacterial endosymbionts xenorhabdus and photorhabdus: convergent lifestyles from divergent genomes.</title>
        <authorList>
            <person name="Chaston J.M."/>
            <person name="Suen G."/>
            <person name="Tucker S.L."/>
            <person name="Andersen A.W."/>
            <person name="Bhasin A."/>
            <person name="Bode E."/>
            <person name="Bode H.B."/>
            <person name="Brachmann A.O."/>
            <person name="Cowles C.E."/>
            <person name="Cowles K.N."/>
            <person name="Darby C."/>
            <person name="de Leon L."/>
            <person name="Drace K."/>
            <person name="Du Z."/>
            <person name="Givaudan A."/>
            <person name="Herbert Tran E.E."/>
            <person name="Jewell K.A."/>
            <person name="Knack J.J."/>
            <person name="Krasomil-Osterfeld K.C."/>
            <person name="Kukor R."/>
            <person name="Lanois A."/>
            <person name="Latreille P."/>
            <person name="Leimgruber N.K."/>
            <person name="Lipke C.M."/>
            <person name="Liu R."/>
            <person name="Lu X."/>
            <person name="Martens E.C."/>
            <person name="Marri P.R."/>
            <person name="Medigue C."/>
            <person name="Menard M.L."/>
            <person name="Miller N.M."/>
            <person name="Morales-Soto N."/>
            <person name="Norton S."/>
            <person name="Ogier J.C."/>
            <person name="Orchard S.S."/>
            <person name="Park D."/>
            <person name="Park Y."/>
            <person name="Qurollo B.A."/>
            <person name="Sugar D.R."/>
            <person name="Richards G.R."/>
            <person name="Rouy Z."/>
            <person name="Slominski B."/>
            <person name="Slominski K."/>
            <person name="Snyder H."/>
            <person name="Tjaden B.C."/>
            <person name="van der Hoeven R."/>
            <person name="Welch R.D."/>
            <person name="Wheeler C."/>
            <person name="Xiang B."/>
            <person name="Barbazuk B."/>
            <person name="Gaudriault S."/>
            <person name="Goodner B."/>
            <person name="Slater S.C."/>
            <person name="Forst S."/>
            <person name="Goldman B.S."/>
            <person name="Goodrich-Blair H."/>
        </authorList>
    </citation>
    <scope>NUCLEOTIDE SEQUENCE [LARGE SCALE GENOMIC DNA]</scope>
    <source>
        <strain evidence="2">ATCC 19061 / DSM 3370 / CCUG 14189 / LMG 1036 / NCIMB 9965 / AN6</strain>
    </source>
</reference>
<evidence type="ECO:0000313" key="2">
    <source>
        <dbReference type="Proteomes" id="UP000008075"/>
    </source>
</evidence>
<proteinExistence type="predicted"/>
<name>D3VF91_XENNA</name>
<evidence type="ECO:0000313" key="1">
    <source>
        <dbReference type="EMBL" id="CBJ92548.1"/>
    </source>
</evidence>
<dbReference type="GeneID" id="24903653"/>